<keyword evidence="4" id="KW-0175">Coiled coil</keyword>
<evidence type="ECO:0000313" key="8">
    <source>
        <dbReference type="Proteomes" id="UP000007509"/>
    </source>
</evidence>
<keyword evidence="1" id="KW-0805">Transcription regulation</keyword>
<dbReference type="SUPFAM" id="SSF46689">
    <property type="entry name" value="Homeodomain-like"/>
    <property type="match status" value="1"/>
</dbReference>
<evidence type="ECO:0000259" key="6">
    <source>
        <dbReference type="PROSITE" id="PS01124"/>
    </source>
</evidence>
<dbReference type="Gene3D" id="1.25.40.10">
    <property type="entry name" value="Tetratricopeptide repeat domain"/>
    <property type="match status" value="1"/>
</dbReference>
<dbReference type="EMBL" id="AKJY01000056">
    <property type="protein sequence ID" value="EJL70314.1"/>
    <property type="molecule type" value="Genomic_DNA"/>
</dbReference>
<dbReference type="InterPro" id="IPR009057">
    <property type="entry name" value="Homeodomain-like_sf"/>
</dbReference>
<dbReference type="AlphaFoldDB" id="J3CEY4"/>
<keyword evidence="5" id="KW-0472">Membrane</keyword>
<evidence type="ECO:0000256" key="5">
    <source>
        <dbReference type="SAM" id="Phobius"/>
    </source>
</evidence>
<dbReference type="PANTHER" id="PTHR43280">
    <property type="entry name" value="ARAC-FAMILY TRANSCRIPTIONAL REGULATOR"/>
    <property type="match status" value="1"/>
</dbReference>
<dbReference type="SUPFAM" id="SSF48452">
    <property type="entry name" value="TPR-like"/>
    <property type="match status" value="1"/>
</dbReference>
<evidence type="ECO:0000256" key="3">
    <source>
        <dbReference type="ARBA" id="ARBA00023163"/>
    </source>
</evidence>
<dbReference type="PROSITE" id="PS01124">
    <property type="entry name" value="HTH_ARAC_FAMILY_2"/>
    <property type="match status" value="1"/>
</dbReference>
<dbReference type="Gene3D" id="1.10.10.60">
    <property type="entry name" value="Homeodomain-like"/>
    <property type="match status" value="2"/>
</dbReference>
<reference evidence="7 8" key="1">
    <citation type="journal article" date="2012" name="J. Bacteriol.">
        <title>Twenty-one genome sequences from Pseudomonas species and 19 genome sequences from diverse bacteria isolated from the rhizosphere and endosphere of Populus deltoides.</title>
        <authorList>
            <person name="Brown S.D."/>
            <person name="Utturkar S.M."/>
            <person name="Klingeman D.M."/>
            <person name="Johnson C.M."/>
            <person name="Martin S.L."/>
            <person name="Land M.L."/>
            <person name="Lu T.Y."/>
            <person name="Schadt C.W."/>
            <person name="Doktycz M.J."/>
            <person name="Pelletier D.A."/>
        </authorList>
    </citation>
    <scope>NUCLEOTIDE SEQUENCE [LARGE SCALE GENOMIC DNA]</scope>
    <source>
        <strain evidence="7 8">CF314</strain>
    </source>
</reference>
<dbReference type="Pfam" id="PF12833">
    <property type="entry name" value="HTH_18"/>
    <property type="match status" value="1"/>
</dbReference>
<evidence type="ECO:0000313" key="7">
    <source>
        <dbReference type="EMBL" id="EJL70314.1"/>
    </source>
</evidence>
<dbReference type="PATRIC" id="fig|1144316.3.peg.2871"/>
<gene>
    <name evidence="7" type="ORF">PMI13_02856</name>
</gene>
<feature type="transmembrane region" description="Helical" evidence="5">
    <location>
        <begin position="351"/>
        <end position="370"/>
    </location>
</feature>
<accession>J3CEY4</accession>
<evidence type="ECO:0000256" key="2">
    <source>
        <dbReference type="ARBA" id="ARBA00023125"/>
    </source>
</evidence>
<dbReference type="PANTHER" id="PTHR43280:SF2">
    <property type="entry name" value="HTH-TYPE TRANSCRIPTIONAL REGULATOR EXSA"/>
    <property type="match status" value="1"/>
</dbReference>
<keyword evidence="8" id="KW-1185">Reference proteome</keyword>
<dbReference type="RefSeq" id="WP_007844803.1">
    <property type="nucleotide sequence ID" value="NZ_AKJY01000056.1"/>
</dbReference>
<feature type="domain" description="HTH araC/xylS-type" evidence="6">
    <location>
        <begin position="419"/>
        <end position="527"/>
    </location>
</feature>
<organism evidence="7 8">
    <name type="scientific">Chryseobacterium populi</name>
    <dbReference type="NCBI Taxonomy" id="1144316"/>
    <lineage>
        <taxon>Bacteria</taxon>
        <taxon>Pseudomonadati</taxon>
        <taxon>Bacteroidota</taxon>
        <taxon>Flavobacteriia</taxon>
        <taxon>Flavobacteriales</taxon>
        <taxon>Weeksellaceae</taxon>
        <taxon>Chryseobacterium group</taxon>
        <taxon>Chryseobacterium</taxon>
    </lineage>
</organism>
<dbReference type="InterPro" id="IPR011990">
    <property type="entry name" value="TPR-like_helical_dom_sf"/>
</dbReference>
<keyword evidence="2 7" id="KW-0238">DNA-binding</keyword>
<protein>
    <submittedName>
        <fullName evidence="7">DNA-binding domain-containing protein, AraC-type</fullName>
    </submittedName>
</protein>
<evidence type="ECO:0000256" key="1">
    <source>
        <dbReference type="ARBA" id="ARBA00023015"/>
    </source>
</evidence>
<dbReference type="OrthoDB" id="5295174at2"/>
<dbReference type="SMART" id="SM00342">
    <property type="entry name" value="HTH_ARAC"/>
    <property type="match status" value="1"/>
</dbReference>
<dbReference type="InterPro" id="IPR018060">
    <property type="entry name" value="HTH_AraC"/>
</dbReference>
<evidence type="ECO:0000256" key="4">
    <source>
        <dbReference type="SAM" id="Coils"/>
    </source>
</evidence>
<keyword evidence="3" id="KW-0804">Transcription</keyword>
<dbReference type="GO" id="GO:0003700">
    <property type="term" value="F:DNA-binding transcription factor activity"/>
    <property type="evidence" value="ECO:0007669"/>
    <property type="project" value="InterPro"/>
</dbReference>
<sequence>MKPHKYIFLFFVLNLFTLIKSQKVSEEQLKNELLQIQNKIGNTGIVNNTIQELEKKYKTAKENKYDVTFLIGVELMRAYSTLDNTEKVIEISSDLEKYIDENTSPQEVSIMYKMRARSFGDLGFLEDSHKAYQTSKIYLKKIKNSDVRYYYSSLFYSNYSSYFDQSKKQSDSVGLCLLKGLSEAEKISDKDSKISSKQKYDLITSIQANLTLYYLWIMQPGDPKTAEKYILKSLEIAKSRKISPLNEMNLYRTAGDFYFDQKNNNKAIYYAQEGLKLEKRISSPFSREIFYEVLTEAYLAQNNTVEGKKYSQLLTKLKDSIKIAEKHSVNKVTTEIKKEKDEEKNSTLKTYLYIFLIIIILVGGGIWYYWKNKNKILQQKFQKLIMKIKHEAEIQNSEEEKEEEETIKIPKTIAEETINQLLNKISKFEKTEKYLKNDITIAWLASHLNTNTKYLSEIIKNYKNKNFNSYINSLRIKYITKKLYEDAIYREYKISYLAEVCGYATPRVFLNAFKKETGLTPSDFIENMRKEKITVDTQKNQYF</sequence>
<feature type="coiled-coil region" evidence="4">
    <location>
        <begin position="385"/>
        <end position="431"/>
    </location>
</feature>
<comment type="caution">
    <text evidence="7">The sequence shown here is derived from an EMBL/GenBank/DDBJ whole genome shotgun (WGS) entry which is preliminary data.</text>
</comment>
<proteinExistence type="predicted"/>
<dbReference type="GO" id="GO:0043565">
    <property type="term" value="F:sequence-specific DNA binding"/>
    <property type="evidence" value="ECO:0007669"/>
    <property type="project" value="InterPro"/>
</dbReference>
<name>J3CEY4_9FLAO</name>
<dbReference type="Proteomes" id="UP000007509">
    <property type="component" value="Unassembled WGS sequence"/>
</dbReference>
<keyword evidence="5" id="KW-0812">Transmembrane</keyword>
<keyword evidence="5" id="KW-1133">Transmembrane helix</keyword>